<dbReference type="Pfam" id="PF24719">
    <property type="entry name" value="Imm33-like"/>
    <property type="match status" value="1"/>
</dbReference>
<dbReference type="OrthoDB" id="7063432at2"/>
<evidence type="ECO:0000313" key="2">
    <source>
        <dbReference type="EMBL" id="PPJ35874.1"/>
    </source>
</evidence>
<dbReference type="RefSeq" id="WP_104378692.1">
    <property type="nucleotide sequence ID" value="NZ_PSZC01000018.1"/>
</dbReference>
<protein>
    <recommendedName>
        <fullName evidence="1">Imm33-like domain-containing protein</fullName>
    </recommendedName>
</protein>
<dbReference type="EMBL" id="PSZC01000018">
    <property type="protein sequence ID" value="PPJ35874.1"/>
    <property type="molecule type" value="Genomic_DNA"/>
</dbReference>
<accession>A0A2S6AKX4</accession>
<dbReference type="InterPro" id="IPR056509">
    <property type="entry name" value="Imm33-like"/>
</dbReference>
<sequence>MKTLEMQQSVCARYGLTGVPPEPMVALAVETVGAMPIYGTRLELGDGDNVGWFLHCGEFSDATDFYGPVHTDHLKQLLPQVISYLRLPPGSRFIIDDRGYEDVWTELA</sequence>
<gene>
    <name evidence="2" type="ORF">C5E45_23535</name>
</gene>
<proteinExistence type="predicted"/>
<dbReference type="Proteomes" id="UP000239874">
    <property type="component" value="Unassembled WGS sequence"/>
</dbReference>
<dbReference type="AlphaFoldDB" id="A0A2S6AKX4"/>
<comment type="caution">
    <text evidence="2">The sequence shown here is derived from an EMBL/GenBank/DDBJ whole genome shotgun (WGS) entry which is preliminary data.</text>
</comment>
<evidence type="ECO:0000259" key="1">
    <source>
        <dbReference type="Pfam" id="PF24719"/>
    </source>
</evidence>
<evidence type="ECO:0000313" key="3">
    <source>
        <dbReference type="Proteomes" id="UP000239874"/>
    </source>
</evidence>
<feature type="domain" description="Imm33-like" evidence="1">
    <location>
        <begin position="7"/>
        <end position="105"/>
    </location>
</feature>
<organism evidence="2 3">
    <name type="scientific">Nocardia nova</name>
    <dbReference type="NCBI Taxonomy" id="37330"/>
    <lineage>
        <taxon>Bacteria</taxon>
        <taxon>Bacillati</taxon>
        <taxon>Actinomycetota</taxon>
        <taxon>Actinomycetes</taxon>
        <taxon>Mycobacteriales</taxon>
        <taxon>Nocardiaceae</taxon>
        <taxon>Nocardia</taxon>
    </lineage>
</organism>
<reference evidence="2 3" key="1">
    <citation type="submission" date="2018-02" db="EMBL/GenBank/DDBJ databases">
        <title>8 Nocardia nova and 1 Nocardia cyriacigeorgica strain used for evolution to TMP-SMX.</title>
        <authorList>
            <person name="Mehta H."/>
            <person name="Weng J."/>
            <person name="Shamoo Y."/>
        </authorList>
    </citation>
    <scope>NUCLEOTIDE SEQUENCE [LARGE SCALE GENOMIC DNA]</scope>
    <source>
        <strain evidence="2 3">MDA3139</strain>
    </source>
</reference>
<name>A0A2S6AKX4_9NOCA</name>